<dbReference type="SUPFAM" id="SSF56112">
    <property type="entry name" value="Protein kinase-like (PK-like)"/>
    <property type="match status" value="1"/>
</dbReference>
<evidence type="ECO:0000256" key="2">
    <source>
        <dbReference type="PIRNR" id="PIRNR006221"/>
    </source>
</evidence>
<comment type="similarity">
    <text evidence="1 2">Belongs to the fructosamine kinase family.</text>
</comment>
<dbReference type="Gene3D" id="3.30.200.20">
    <property type="entry name" value="Phosphorylase Kinase, domain 1"/>
    <property type="match status" value="1"/>
</dbReference>
<name>A0ABV8CQ22_9GAMM</name>
<evidence type="ECO:0000313" key="3">
    <source>
        <dbReference type="EMBL" id="MFC3914201.1"/>
    </source>
</evidence>
<dbReference type="Gene3D" id="3.90.1200.10">
    <property type="match status" value="1"/>
</dbReference>
<comment type="caution">
    <text evidence="3">The sequence shown here is derived from an EMBL/GenBank/DDBJ whole genome shotgun (WGS) entry which is preliminary data.</text>
</comment>
<keyword evidence="2" id="KW-0808">Transferase</keyword>
<dbReference type="PIRSF" id="PIRSF006221">
    <property type="entry name" value="Ketosamine-3-kinase"/>
    <property type="match status" value="1"/>
</dbReference>
<dbReference type="GO" id="GO:0016301">
    <property type="term" value="F:kinase activity"/>
    <property type="evidence" value="ECO:0007669"/>
    <property type="project" value="UniProtKB-KW"/>
</dbReference>
<accession>A0ABV8CQ22</accession>
<keyword evidence="2 3" id="KW-0418">Kinase</keyword>
<dbReference type="InterPro" id="IPR011009">
    <property type="entry name" value="Kinase-like_dom_sf"/>
</dbReference>
<organism evidence="3 4">
    <name type="scientific">Pseudaeromonas sharmana</name>
    <dbReference type="NCBI Taxonomy" id="328412"/>
    <lineage>
        <taxon>Bacteria</taxon>
        <taxon>Pseudomonadati</taxon>
        <taxon>Pseudomonadota</taxon>
        <taxon>Gammaproteobacteria</taxon>
        <taxon>Aeromonadales</taxon>
        <taxon>Aeromonadaceae</taxon>
        <taxon>Pseudaeromonas</taxon>
    </lineage>
</organism>
<protein>
    <submittedName>
        <fullName evidence="3">Fructosamine kinase family protein</fullName>
    </submittedName>
</protein>
<keyword evidence="4" id="KW-1185">Reference proteome</keyword>
<dbReference type="InterPro" id="IPR016477">
    <property type="entry name" value="Fructo-/Ketosamine-3-kinase"/>
</dbReference>
<sequence length="289" mass="34113">MWNSIRHQLALVLQQSVHFEQPQRLTDDEIERKYLLPSDAGEFFIKLRSRDQYEKFACEQRDLHRLAQYEQIRVPVPLLCGVANQTAFMLLPFHHLTEGSNEQWFQFGCELACLHQCQEQAMYGWDEDNFLGMTVQPNRWHKHWPQFFAEQRIGWQLSLLEEKDRLDETWNIDEIVDVVMRQLHGHQPPPSLLHGDLWRGNTGFTEEGPLLFDPSCYFGDREADLAMTELFGPFPAPFYQGYQSVWPLDPGYVERRDIYNLYHRLNHLNLFGDCFRQQATQAIAALLAR</sequence>
<dbReference type="Proteomes" id="UP001595692">
    <property type="component" value="Unassembled WGS sequence"/>
</dbReference>
<dbReference type="PANTHER" id="PTHR12149">
    <property type="entry name" value="FRUCTOSAMINE 3 KINASE-RELATED PROTEIN"/>
    <property type="match status" value="1"/>
</dbReference>
<proteinExistence type="inferred from homology"/>
<dbReference type="RefSeq" id="WP_377152822.1">
    <property type="nucleotide sequence ID" value="NZ_JBHSAF010000014.1"/>
</dbReference>
<evidence type="ECO:0000256" key="1">
    <source>
        <dbReference type="ARBA" id="ARBA00009460"/>
    </source>
</evidence>
<evidence type="ECO:0000313" key="4">
    <source>
        <dbReference type="Proteomes" id="UP001595692"/>
    </source>
</evidence>
<gene>
    <name evidence="3" type="ORF">ACFOSS_12055</name>
</gene>
<dbReference type="EMBL" id="JBHSAF010000014">
    <property type="protein sequence ID" value="MFC3914201.1"/>
    <property type="molecule type" value="Genomic_DNA"/>
</dbReference>
<reference evidence="4" key="1">
    <citation type="journal article" date="2019" name="Int. J. Syst. Evol. Microbiol.">
        <title>The Global Catalogue of Microorganisms (GCM) 10K type strain sequencing project: providing services to taxonomists for standard genome sequencing and annotation.</title>
        <authorList>
            <consortium name="The Broad Institute Genomics Platform"/>
            <consortium name="The Broad Institute Genome Sequencing Center for Infectious Disease"/>
            <person name="Wu L."/>
            <person name="Ma J."/>
        </authorList>
    </citation>
    <scope>NUCLEOTIDE SEQUENCE [LARGE SCALE GENOMIC DNA]</scope>
    <source>
        <strain evidence="4">CCUG 54939</strain>
    </source>
</reference>
<dbReference type="PANTHER" id="PTHR12149:SF8">
    <property type="entry name" value="PROTEIN-RIBULOSAMINE 3-KINASE"/>
    <property type="match status" value="1"/>
</dbReference>
<dbReference type="Pfam" id="PF03881">
    <property type="entry name" value="Fructosamin_kin"/>
    <property type="match status" value="1"/>
</dbReference>